<feature type="non-terminal residue" evidence="9">
    <location>
        <position position="1"/>
    </location>
</feature>
<dbReference type="PROSITE" id="PS50066">
    <property type="entry name" value="MADS_BOX_2"/>
    <property type="match status" value="1"/>
</dbReference>
<keyword evidence="2" id="KW-0805">Transcription regulation</keyword>
<dbReference type="Proteomes" id="UP000257109">
    <property type="component" value="Unassembled WGS sequence"/>
</dbReference>
<dbReference type="PANTHER" id="PTHR48019">
    <property type="entry name" value="SERUM RESPONSE FACTOR HOMOLOG"/>
    <property type="match status" value="1"/>
</dbReference>
<dbReference type="PROSITE" id="PS00350">
    <property type="entry name" value="MADS_BOX_1"/>
    <property type="match status" value="1"/>
</dbReference>
<evidence type="ECO:0000256" key="4">
    <source>
        <dbReference type="ARBA" id="ARBA00023163"/>
    </source>
</evidence>
<dbReference type="Pfam" id="PF00319">
    <property type="entry name" value="SRF-TF"/>
    <property type="match status" value="1"/>
</dbReference>
<dbReference type="GO" id="GO:0000977">
    <property type="term" value="F:RNA polymerase II transcription regulatory region sequence-specific DNA binding"/>
    <property type="evidence" value="ECO:0007669"/>
    <property type="project" value="InterPro"/>
</dbReference>
<dbReference type="PRINTS" id="PR00404">
    <property type="entry name" value="MADSDOMAIN"/>
</dbReference>
<dbReference type="GO" id="GO:0005634">
    <property type="term" value="C:nucleus"/>
    <property type="evidence" value="ECO:0007669"/>
    <property type="project" value="UniProtKB-SubCell"/>
</dbReference>
<dbReference type="GO" id="GO:0003700">
    <property type="term" value="F:DNA-binding transcription factor activity"/>
    <property type="evidence" value="ECO:0007669"/>
    <property type="project" value="InterPro"/>
</dbReference>
<feature type="domain" description="MADS-box" evidence="7">
    <location>
        <begin position="1"/>
        <end position="61"/>
    </location>
</feature>
<dbReference type="SUPFAM" id="SSF55455">
    <property type="entry name" value="SRF-like"/>
    <property type="match status" value="1"/>
</dbReference>
<keyword evidence="5" id="KW-0539">Nucleus</keyword>
<evidence type="ECO:0000256" key="2">
    <source>
        <dbReference type="ARBA" id="ARBA00023015"/>
    </source>
</evidence>
<dbReference type="AlphaFoldDB" id="A0A371E4E4"/>
<evidence type="ECO:0000256" key="5">
    <source>
        <dbReference type="ARBA" id="ARBA00023242"/>
    </source>
</evidence>
<keyword evidence="10" id="KW-1185">Reference proteome</keyword>
<dbReference type="GO" id="GO:0045944">
    <property type="term" value="P:positive regulation of transcription by RNA polymerase II"/>
    <property type="evidence" value="ECO:0007669"/>
    <property type="project" value="InterPro"/>
</dbReference>
<feature type="domain" description="K-box" evidence="8">
    <location>
        <begin position="245"/>
        <end position="334"/>
    </location>
</feature>
<comment type="subcellular location">
    <subcellularLocation>
        <location evidence="1">Nucleus</location>
    </subcellularLocation>
</comment>
<dbReference type="InterPro" id="IPR033896">
    <property type="entry name" value="MEF2-like_N"/>
</dbReference>
<dbReference type="Pfam" id="PF00078">
    <property type="entry name" value="RVT_1"/>
    <property type="match status" value="1"/>
</dbReference>
<gene>
    <name evidence="9" type="primary">SVP</name>
    <name evidence="9" type="ORF">CR513_60978</name>
</gene>
<dbReference type="InterPro" id="IPR002100">
    <property type="entry name" value="TF_MADSbox"/>
</dbReference>
<reference evidence="9" key="1">
    <citation type="submission" date="2018-05" db="EMBL/GenBank/DDBJ databases">
        <title>Draft genome of Mucuna pruriens seed.</title>
        <authorList>
            <person name="Nnadi N.E."/>
            <person name="Vos R."/>
            <person name="Hasami M.H."/>
            <person name="Devisetty U.K."/>
            <person name="Aguiy J.C."/>
        </authorList>
    </citation>
    <scope>NUCLEOTIDE SEQUENCE [LARGE SCALE GENOMIC DNA]</scope>
    <source>
        <strain evidence="9">JCA_2017</strain>
    </source>
</reference>
<evidence type="ECO:0000259" key="7">
    <source>
        <dbReference type="PROSITE" id="PS50066"/>
    </source>
</evidence>
<dbReference type="Pfam" id="PF01486">
    <property type="entry name" value="K-box"/>
    <property type="match status" value="1"/>
</dbReference>
<organism evidence="9 10">
    <name type="scientific">Mucuna pruriens</name>
    <name type="common">Velvet bean</name>
    <name type="synonym">Dolichos pruriens</name>
    <dbReference type="NCBI Taxonomy" id="157652"/>
    <lineage>
        <taxon>Eukaryota</taxon>
        <taxon>Viridiplantae</taxon>
        <taxon>Streptophyta</taxon>
        <taxon>Embryophyta</taxon>
        <taxon>Tracheophyta</taxon>
        <taxon>Spermatophyta</taxon>
        <taxon>Magnoliopsida</taxon>
        <taxon>eudicotyledons</taxon>
        <taxon>Gunneridae</taxon>
        <taxon>Pentapetalae</taxon>
        <taxon>rosids</taxon>
        <taxon>fabids</taxon>
        <taxon>Fabales</taxon>
        <taxon>Fabaceae</taxon>
        <taxon>Papilionoideae</taxon>
        <taxon>50 kb inversion clade</taxon>
        <taxon>NPAAA clade</taxon>
        <taxon>indigoferoid/millettioid clade</taxon>
        <taxon>Phaseoleae</taxon>
        <taxon>Mucuna</taxon>
    </lineage>
</organism>
<evidence type="ECO:0000256" key="1">
    <source>
        <dbReference type="ARBA" id="ARBA00004123"/>
    </source>
</evidence>
<evidence type="ECO:0000313" key="9">
    <source>
        <dbReference type="EMBL" id="RDX60847.1"/>
    </source>
</evidence>
<accession>A0A371E4E4</accession>
<dbReference type="InterPro" id="IPR002487">
    <property type="entry name" value="TF_Kbox"/>
</dbReference>
<keyword evidence="6" id="KW-0175">Coiled coil</keyword>
<dbReference type="FunFam" id="3.40.1810.10:FF:000006">
    <property type="entry name" value="Agamous-like MADS-box protein AGL62"/>
    <property type="match status" value="1"/>
</dbReference>
<name>A0A371E4E4_MUCPR</name>
<dbReference type="OrthoDB" id="1898716at2759"/>
<dbReference type="SMART" id="SM00432">
    <property type="entry name" value="MADS"/>
    <property type="match status" value="1"/>
</dbReference>
<dbReference type="InterPro" id="IPR036879">
    <property type="entry name" value="TF_MADSbox_sf"/>
</dbReference>
<comment type="caution">
    <text evidence="9">The sequence shown here is derived from an EMBL/GenBank/DDBJ whole genome shotgun (WGS) entry which is preliminary data.</text>
</comment>
<dbReference type="Gene3D" id="3.40.1810.10">
    <property type="entry name" value="Transcription factor, MADS-box"/>
    <property type="match status" value="1"/>
</dbReference>
<sequence length="342" mass="39469">MVRKKIPIKKIDNVTARQVTFSKRRSGLFKKARELSILCDAEIALIVFSPGGKLFDYASSSMESVTERHSSRSELNLDKLGQSCAKEQVSIQQVDNREICDHCLMMLDLLKNEVCELICEYHCHTKLPNGGLSLLIAMVPKMNNTILEFQLASLIGSVDKTIYQHLIICLKKVDFKNTYDSMNWVFLDYMLRRLDFCEKCRTWIRECVFYGAPSILVNRCPIQETPMFRGLKQGDPLSPFLFSLLLRVRRNYADLNRELGEKTHEIRQLNGEELQGLTLKELQKLEDRLDSSLNHVYKAKGNKLMEENRRLKQIKPRNEICLVQRHEHEQGTSDTSLTLGSP</sequence>
<protein>
    <submittedName>
        <fullName evidence="9">MADS-box protein SVP</fullName>
    </submittedName>
</protein>
<evidence type="ECO:0000313" key="10">
    <source>
        <dbReference type="Proteomes" id="UP000257109"/>
    </source>
</evidence>
<feature type="coiled-coil region" evidence="6">
    <location>
        <begin position="245"/>
        <end position="272"/>
    </location>
</feature>
<evidence type="ECO:0000259" key="8">
    <source>
        <dbReference type="PROSITE" id="PS51297"/>
    </source>
</evidence>
<dbReference type="EMBL" id="QJKJ01016536">
    <property type="protein sequence ID" value="RDX60847.1"/>
    <property type="molecule type" value="Genomic_DNA"/>
</dbReference>
<keyword evidence="3" id="KW-0238">DNA-binding</keyword>
<dbReference type="CDD" id="cd00265">
    <property type="entry name" value="MADS_MEF2_like"/>
    <property type="match status" value="1"/>
</dbReference>
<dbReference type="InterPro" id="IPR000477">
    <property type="entry name" value="RT_dom"/>
</dbReference>
<evidence type="ECO:0000256" key="3">
    <source>
        <dbReference type="ARBA" id="ARBA00023125"/>
    </source>
</evidence>
<keyword evidence="4" id="KW-0804">Transcription</keyword>
<dbReference type="InterPro" id="IPR050142">
    <property type="entry name" value="MADS-box/MEF2_TF"/>
</dbReference>
<evidence type="ECO:0000256" key="6">
    <source>
        <dbReference type="SAM" id="Coils"/>
    </source>
</evidence>
<dbReference type="GO" id="GO:0046983">
    <property type="term" value="F:protein dimerization activity"/>
    <property type="evidence" value="ECO:0007669"/>
    <property type="project" value="InterPro"/>
</dbReference>
<dbReference type="PROSITE" id="PS51297">
    <property type="entry name" value="K_BOX"/>
    <property type="match status" value="1"/>
</dbReference>
<proteinExistence type="predicted"/>